<keyword evidence="5" id="KW-0053">Apoptosis</keyword>
<feature type="domain" description="Mitochondrial apoptosis-inducing factor C-terminal" evidence="15">
    <location>
        <begin position="474"/>
        <end position="596"/>
    </location>
</feature>
<evidence type="ECO:0000256" key="4">
    <source>
        <dbReference type="ARBA" id="ARBA00022630"/>
    </source>
</evidence>
<sequence>MLRNIRYVAHIAGIGPWKLQRCPTHDFQKYRLCLTTFRSNSTDPCKQTPKCPPQKPVECRDTKKPVPPKEVCPKDDGSKKKYTRQLIGGLLFAAISLFTLYHFLQQKQQDKGDVVRKGKKRKTKPIVKSPADSKDIPKCVPYLLIGGGTAAFSAFRSIKSSDPTAKVLIVSNESCYPYMRPPLSKELWFNEDDEASKKLLFKQWNGTERSLFYEPEDFYVDCKCLMEQANGGVAVARGWNVKKVDVTEKIAYLEDGHEIRFKKCLIATGASPKNLPVFEKANDLIQEKVTLFRDVYDFEELHAIVHKGVKNIAVIGGGFLGTELACALARHGCKEGVKVQQIFPESGTLGKILPEYLSQWTMNKVKAEGVNVIPNAEVKEVDADKGQVVLKLSNGQSVQADHIVVAVGVKPNTELAGPSGLEVDEKLGGFLVNAELVARSNVWAAGDCTCFYDVKFGRRRVEHHDHAVVSGRLAGENMTGAGKHYWHQSMFWSDLGPDVGFEAIGIVDSQLPTVGVYAKPCDDSTSEAKISAIDAKNKGGEDKMPVPATVSAPSAPKKGENYEKGVIFYLRDETVVGIVLWNVFNRMSTARQVLKDESKYDDLNEVAKLFNIHED</sequence>
<evidence type="ECO:0000256" key="3">
    <source>
        <dbReference type="ARBA" id="ARBA00006442"/>
    </source>
</evidence>
<dbReference type="InterPro" id="IPR023753">
    <property type="entry name" value="FAD/NAD-binding_dom"/>
</dbReference>
<dbReference type="PRINTS" id="PR00411">
    <property type="entry name" value="PNDRDTASEI"/>
</dbReference>
<evidence type="ECO:0000256" key="10">
    <source>
        <dbReference type="ARBA" id="ARBA00023128"/>
    </source>
</evidence>
<dbReference type="InterPro" id="IPR036188">
    <property type="entry name" value="FAD/NAD-bd_sf"/>
</dbReference>
<keyword evidence="10" id="KW-0496">Mitochondrion</keyword>
<feature type="region of interest" description="Disordered" evidence="12">
    <location>
        <begin position="535"/>
        <end position="555"/>
    </location>
</feature>
<dbReference type="PRINTS" id="PR00368">
    <property type="entry name" value="FADPNR"/>
</dbReference>
<keyword evidence="8" id="KW-0560">Oxidoreductase</keyword>
<accession>A0A8E5NHR5</accession>
<dbReference type="Gene3D" id="3.30.390.30">
    <property type="match status" value="1"/>
</dbReference>
<dbReference type="KEGG" id="sgre:126282523"/>
<comment type="cofactor">
    <cofactor evidence="1">
        <name>FAD</name>
        <dbReference type="ChEBI" id="CHEBI:57692"/>
    </cofactor>
</comment>
<dbReference type="EMBL" id="MW962751">
    <property type="protein sequence ID" value="QVD39517.1"/>
    <property type="molecule type" value="mRNA"/>
</dbReference>
<feature type="transmembrane region" description="Helical" evidence="13">
    <location>
        <begin position="86"/>
        <end position="104"/>
    </location>
</feature>
<dbReference type="GO" id="GO:0046983">
    <property type="term" value="F:protein dimerization activity"/>
    <property type="evidence" value="ECO:0007669"/>
    <property type="project" value="InterPro"/>
</dbReference>
<dbReference type="SUPFAM" id="SSF51905">
    <property type="entry name" value="FAD/NAD(P)-binding domain"/>
    <property type="match status" value="1"/>
</dbReference>
<dbReference type="GeneID" id="126282523"/>
<evidence type="ECO:0000256" key="11">
    <source>
        <dbReference type="ARBA" id="ARBA00047786"/>
    </source>
</evidence>
<evidence type="ECO:0000256" key="8">
    <source>
        <dbReference type="ARBA" id="ARBA00023002"/>
    </source>
</evidence>
<keyword evidence="13" id="KW-0812">Transmembrane</keyword>
<keyword evidence="7" id="KW-0809">Transit peptide</keyword>
<dbReference type="InterPro" id="IPR029324">
    <property type="entry name" value="AIF_C"/>
</dbReference>
<keyword evidence="4" id="KW-0285">Flavoprotein</keyword>
<feature type="domain" description="FAD/NAD(P)-binding" evidence="14">
    <location>
        <begin position="143"/>
        <end position="470"/>
    </location>
</feature>
<keyword evidence="13" id="KW-1133">Transmembrane helix</keyword>
<comment type="subcellular location">
    <subcellularLocation>
        <location evidence="2">Mitochondrion</location>
    </subcellularLocation>
</comment>
<dbReference type="InterPro" id="IPR016156">
    <property type="entry name" value="FAD/NAD-linked_Rdtase_dimer_sf"/>
</dbReference>
<comment type="similarity">
    <text evidence="3">Belongs to the FAD-dependent oxidoreductase family.</text>
</comment>
<dbReference type="GO" id="GO:0005739">
    <property type="term" value="C:mitochondrion"/>
    <property type="evidence" value="ECO:0007669"/>
    <property type="project" value="UniProtKB-SubCell"/>
</dbReference>
<dbReference type="AlphaFoldDB" id="A0A8E5NHR5"/>
<feature type="compositionally biased region" description="Basic and acidic residues" evidence="12">
    <location>
        <begin position="535"/>
        <end position="544"/>
    </location>
</feature>
<dbReference type="Pfam" id="PF07992">
    <property type="entry name" value="Pyr_redox_2"/>
    <property type="match status" value="1"/>
</dbReference>
<dbReference type="PANTHER" id="PTHR43557">
    <property type="entry name" value="APOPTOSIS-INDUCING FACTOR 1"/>
    <property type="match status" value="1"/>
</dbReference>
<evidence type="ECO:0000256" key="7">
    <source>
        <dbReference type="ARBA" id="ARBA00022946"/>
    </source>
</evidence>
<dbReference type="Gene3D" id="3.50.50.60">
    <property type="entry name" value="FAD/NAD(P)-binding domain"/>
    <property type="match status" value="2"/>
</dbReference>
<evidence type="ECO:0000256" key="12">
    <source>
        <dbReference type="SAM" id="MobiDB-lite"/>
    </source>
</evidence>
<proteinExistence type="evidence at transcript level"/>
<dbReference type="SUPFAM" id="SSF55424">
    <property type="entry name" value="FAD/NAD-linked reductases, dimerisation (C-terminal) domain"/>
    <property type="match status" value="1"/>
</dbReference>
<evidence type="ECO:0000256" key="6">
    <source>
        <dbReference type="ARBA" id="ARBA00022827"/>
    </source>
</evidence>
<organism evidence="16">
    <name type="scientific">Schistocerca gregaria</name>
    <name type="common">Desert locust</name>
    <name type="synonym">Gryllus gregarius</name>
    <dbReference type="NCBI Taxonomy" id="7010"/>
    <lineage>
        <taxon>Eukaryota</taxon>
        <taxon>Metazoa</taxon>
        <taxon>Ecdysozoa</taxon>
        <taxon>Arthropoda</taxon>
        <taxon>Hexapoda</taxon>
        <taxon>Insecta</taxon>
        <taxon>Pterygota</taxon>
        <taxon>Neoptera</taxon>
        <taxon>Polyneoptera</taxon>
        <taxon>Orthoptera</taxon>
        <taxon>Caelifera</taxon>
        <taxon>Acrididea</taxon>
        <taxon>Acridomorpha</taxon>
        <taxon>Acridoidea</taxon>
        <taxon>Acrididae</taxon>
        <taxon>Cyrtacanthacridinae</taxon>
        <taxon>Schistocerca</taxon>
    </lineage>
</organism>
<dbReference type="SMART" id="SM01353">
    <property type="entry name" value="AIF_C"/>
    <property type="match status" value="1"/>
</dbReference>
<dbReference type="GO" id="GO:0006915">
    <property type="term" value="P:apoptotic process"/>
    <property type="evidence" value="ECO:0007669"/>
    <property type="project" value="UniProtKB-KW"/>
</dbReference>
<dbReference type="CTD" id="33390"/>
<evidence type="ECO:0000256" key="13">
    <source>
        <dbReference type="SAM" id="Phobius"/>
    </source>
</evidence>
<evidence type="ECO:0000256" key="1">
    <source>
        <dbReference type="ARBA" id="ARBA00001974"/>
    </source>
</evidence>
<dbReference type="GO" id="GO:0071949">
    <property type="term" value="F:FAD binding"/>
    <property type="evidence" value="ECO:0007669"/>
    <property type="project" value="TreeGrafter"/>
</dbReference>
<dbReference type="PANTHER" id="PTHR43557:SF4">
    <property type="entry name" value="APOPTOSIS-INDUCING FACTOR 1, MITOCHONDRIAL"/>
    <property type="match status" value="1"/>
</dbReference>
<dbReference type="InterPro" id="IPR050446">
    <property type="entry name" value="FAD-oxidoreductase/Apoptosis"/>
</dbReference>
<evidence type="ECO:0000313" key="16">
    <source>
        <dbReference type="EMBL" id="QVD39517.1"/>
    </source>
</evidence>
<name>A0A8E5NHR5_SCHGR</name>
<comment type="catalytic activity">
    <reaction evidence="11">
        <text>A + NADH + H(+) = AH2 + NAD(+)</text>
        <dbReference type="Rhea" id="RHEA:11356"/>
        <dbReference type="ChEBI" id="CHEBI:13193"/>
        <dbReference type="ChEBI" id="CHEBI:15378"/>
        <dbReference type="ChEBI" id="CHEBI:17499"/>
        <dbReference type="ChEBI" id="CHEBI:57540"/>
        <dbReference type="ChEBI" id="CHEBI:57945"/>
    </reaction>
</comment>
<keyword evidence="13" id="KW-0472">Membrane</keyword>
<dbReference type="RefSeq" id="XP_049838147.1">
    <property type="nucleotide sequence ID" value="XM_049982190.1"/>
</dbReference>
<feature type="compositionally biased region" description="Low complexity" evidence="12">
    <location>
        <begin position="545"/>
        <end position="555"/>
    </location>
</feature>
<evidence type="ECO:0000259" key="15">
    <source>
        <dbReference type="Pfam" id="PF14721"/>
    </source>
</evidence>
<evidence type="ECO:0000259" key="14">
    <source>
        <dbReference type="Pfam" id="PF07992"/>
    </source>
</evidence>
<evidence type="ECO:0000256" key="2">
    <source>
        <dbReference type="ARBA" id="ARBA00004173"/>
    </source>
</evidence>
<feature type="region of interest" description="Disordered" evidence="12">
    <location>
        <begin position="41"/>
        <end position="78"/>
    </location>
</feature>
<keyword evidence="6" id="KW-0274">FAD</keyword>
<reference evidence="16" key="1">
    <citation type="journal article" date="2021" name="J. Neurophysiol.">
        <title>Gene transcription changes in a locust model of noise-induced deafness.</title>
        <authorList>
            <person name="French A.S."/>
            <person name="Warren B."/>
        </authorList>
    </citation>
    <scope>NUCLEOTIDE SEQUENCE</scope>
</reference>
<keyword evidence="9" id="KW-0520">NAD</keyword>
<evidence type="ECO:0000256" key="5">
    <source>
        <dbReference type="ARBA" id="ARBA00022703"/>
    </source>
</evidence>
<dbReference type="GO" id="GO:0016174">
    <property type="term" value="F:NAD(P)H oxidase H2O2-forming activity"/>
    <property type="evidence" value="ECO:0007669"/>
    <property type="project" value="TreeGrafter"/>
</dbReference>
<dbReference type="OrthoDB" id="6029at2759"/>
<protein>
    <submittedName>
        <fullName evidence="16">Apoptosis-inducing factor 1, mitochondrial</fullName>
    </submittedName>
</protein>
<dbReference type="GO" id="GO:0033108">
    <property type="term" value="P:mitochondrial respiratory chain complex assembly"/>
    <property type="evidence" value="ECO:0007669"/>
    <property type="project" value="TreeGrafter"/>
</dbReference>
<evidence type="ECO:0000256" key="9">
    <source>
        <dbReference type="ARBA" id="ARBA00023027"/>
    </source>
</evidence>
<dbReference type="Pfam" id="PF14721">
    <property type="entry name" value="AIF_C"/>
    <property type="match status" value="1"/>
</dbReference>